<feature type="transmembrane region" description="Helical" evidence="6">
    <location>
        <begin position="7"/>
        <end position="24"/>
    </location>
</feature>
<evidence type="ECO:0000256" key="6">
    <source>
        <dbReference type="SAM" id="Phobius"/>
    </source>
</evidence>
<name>A0A2S6HNQ3_9FIRM</name>
<sequence>MKTLIKAVIAGIAISTGGIIYLTLENHIAGSFLFTIGLFTIYTFGFHLFTGKVCYIVDEKPSYLLTVLLVYIGNFVGTTGMGTIFRHTKLSKLTAHAADIVSMKLSDTLFSTFIMAIFCGVMMCIAVIGFQTIKDGVGKYFALVLPVMVFILSGYEHSIADMFYFTMAGAWSAKAFLYILVISAGNLTGGCLIPIAKKYLKEEGSPAHS</sequence>
<keyword evidence="4 6" id="KW-0472">Membrane</keyword>
<feature type="transmembrane region" description="Helical" evidence="6">
    <location>
        <begin position="30"/>
        <end position="50"/>
    </location>
</feature>
<dbReference type="OrthoDB" id="9786493at2"/>
<proteinExistence type="inferred from homology"/>
<gene>
    <name evidence="7" type="ORF">BXY41_11168</name>
</gene>
<keyword evidence="2 6" id="KW-0812">Transmembrane</keyword>
<dbReference type="Gene3D" id="1.20.1080.10">
    <property type="entry name" value="Glycerol uptake facilitator protein"/>
    <property type="match status" value="1"/>
</dbReference>
<dbReference type="InterPro" id="IPR000292">
    <property type="entry name" value="For/NO2_transpt"/>
</dbReference>
<dbReference type="GO" id="GO:0005886">
    <property type="term" value="C:plasma membrane"/>
    <property type="evidence" value="ECO:0007669"/>
    <property type="project" value="TreeGrafter"/>
</dbReference>
<keyword evidence="3 6" id="KW-1133">Transmembrane helix</keyword>
<evidence type="ECO:0000313" key="7">
    <source>
        <dbReference type="EMBL" id="PPK79132.1"/>
    </source>
</evidence>
<evidence type="ECO:0000256" key="4">
    <source>
        <dbReference type="ARBA" id="ARBA00023136"/>
    </source>
</evidence>
<feature type="transmembrane region" description="Helical" evidence="6">
    <location>
        <begin position="137"/>
        <end position="155"/>
    </location>
</feature>
<dbReference type="Pfam" id="PF01226">
    <property type="entry name" value="Form_Nir_trans"/>
    <property type="match status" value="1"/>
</dbReference>
<dbReference type="InterPro" id="IPR023271">
    <property type="entry name" value="Aquaporin-like"/>
</dbReference>
<dbReference type="AlphaFoldDB" id="A0A2S6HNQ3"/>
<protein>
    <submittedName>
        <fullName evidence="7">Formate/nitrite transporter FocA (FNT family)</fullName>
    </submittedName>
</protein>
<dbReference type="PANTHER" id="PTHR30520">
    <property type="entry name" value="FORMATE TRANSPORTER-RELATED"/>
    <property type="match status" value="1"/>
</dbReference>
<evidence type="ECO:0000256" key="2">
    <source>
        <dbReference type="ARBA" id="ARBA00022692"/>
    </source>
</evidence>
<feature type="transmembrane region" description="Helical" evidence="6">
    <location>
        <begin position="175"/>
        <end position="196"/>
    </location>
</feature>
<keyword evidence="8" id="KW-1185">Reference proteome</keyword>
<reference evidence="7 8" key="1">
    <citation type="submission" date="2018-02" db="EMBL/GenBank/DDBJ databases">
        <title>Genomic Encyclopedia of Archaeal and Bacterial Type Strains, Phase II (KMG-II): from individual species to whole genera.</title>
        <authorList>
            <person name="Goeker M."/>
        </authorList>
    </citation>
    <scope>NUCLEOTIDE SEQUENCE [LARGE SCALE GENOMIC DNA]</scope>
    <source>
        <strain evidence="7 8">DSM 3808</strain>
    </source>
</reference>
<accession>A0A2S6HNQ3</accession>
<feature type="transmembrane region" description="Helical" evidence="6">
    <location>
        <begin position="62"/>
        <end position="85"/>
    </location>
</feature>
<dbReference type="PANTHER" id="PTHR30520:SF6">
    <property type="entry name" value="FORMATE_NITRATE FAMILY TRANSPORTER (EUROFUNG)"/>
    <property type="match status" value="1"/>
</dbReference>
<evidence type="ECO:0000256" key="5">
    <source>
        <dbReference type="ARBA" id="ARBA00049660"/>
    </source>
</evidence>
<comment type="subcellular location">
    <subcellularLocation>
        <location evidence="1">Membrane</location>
        <topology evidence="1">Multi-pass membrane protein</topology>
    </subcellularLocation>
</comment>
<dbReference type="Proteomes" id="UP000237749">
    <property type="component" value="Unassembled WGS sequence"/>
</dbReference>
<dbReference type="GO" id="GO:0015499">
    <property type="term" value="F:formate transmembrane transporter activity"/>
    <property type="evidence" value="ECO:0007669"/>
    <property type="project" value="TreeGrafter"/>
</dbReference>
<evidence type="ECO:0000256" key="1">
    <source>
        <dbReference type="ARBA" id="ARBA00004141"/>
    </source>
</evidence>
<comment type="caution">
    <text evidence="7">The sequence shown here is derived from an EMBL/GenBank/DDBJ whole genome shotgun (WGS) entry which is preliminary data.</text>
</comment>
<feature type="transmembrane region" description="Helical" evidence="6">
    <location>
        <begin position="109"/>
        <end position="130"/>
    </location>
</feature>
<evidence type="ECO:0000313" key="8">
    <source>
        <dbReference type="Proteomes" id="UP000237749"/>
    </source>
</evidence>
<evidence type="ECO:0000256" key="3">
    <source>
        <dbReference type="ARBA" id="ARBA00022989"/>
    </source>
</evidence>
<comment type="similarity">
    <text evidence="5">Belongs to the FNT transporter (TC 1.A.16) family.</text>
</comment>
<dbReference type="EMBL" id="PTJA01000011">
    <property type="protein sequence ID" value="PPK79132.1"/>
    <property type="molecule type" value="Genomic_DNA"/>
</dbReference>
<organism evidence="7 8">
    <name type="scientific">Lacrimispora xylanisolvens</name>
    <dbReference type="NCBI Taxonomy" id="384636"/>
    <lineage>
        <taxon>Bacteria</taxon>
        <taxon>Bacillati</taxon>
        <taxon>Bacillota</taxon>
        <taxon>Clostridia</taxon>
        <taxon>Lachnospirales</taxon>
        <taxon>Lachnospiraceae</taxon>
        <taxon>Lacrimispora</taxon>
    </lineage>
</organism>